<sequence>MENLPTKSVKMRDEFSAVYVPDRLPAPAYGKKVPVRRARDALLWRCRPDCQDKPR</sequence>
<gene>
    <name evidence="1" type="ORF">AZOBR_p470047</name>
</gene>
<evidence type="ECO:0000313" key="1">
    <source>
        <dbReference type="EMBL" id="CCD03631.1"/>
    </source>
</evidence>
<accession>A0A9P1K163</accession>
<proteinExistence type="predicted"/>
<reference evidence="1 2" key="1">
    <citation type="journal article" date="2011" name="PLoS Genet.">
        <title>Azospirillum genomes reveal transition of bacteria from aquatic to terrestrial environments.</title>
        <authorList>
            <person name="Wisniewski-Dye F."/>
            <person name="Borziak K."/>
            <person name="Khalsa-Moyers G."/>
            <person name="Alexandre G."/>
            <person name="Sukharnikov L.O."/>
            <person name="Wuichet K."/>
            <person name="Hurst G.B."/>
            <person name="McDonald W.H."/>
            <person name="Robertson J.S."/>
            <person name="Barbe V."/>
            <person name="Calteau A."/>
            <person name="Rouy Z."/>
            <person name="Mangenot S."/>
            <person name="Prigent-Combaret C."/>
            <person name="Normand P."/>
            <person name="Boyer M."/>
            <person name="Siguier P."/>
            <person name="Dessaux Y."/>
            <person name="Elmerich C."/>
            <person name="Condemine G."/>
            <person name="Krishnen G."/>
            <person name="Kennedy I."/>
            <person name="Paterson A.H."/>
            <person name="Gonzalez V."/>
            <person name="Mavingui P."/>
            <person name="Zhulin I.B."/>
        </authorList>
    </citation>
    <scope>NUCLEOTIDE SEQUENCE [LARGE SCALE GENOMIC DNA]</scope>
    <source>
        <strain evidence="1 2">Sp245</strain>
    </source>
</reference>
<geneLocation type="plasmid" evidence="1 2">
    <name>AZOBR_p4</name>
</geneLocation>
<organism evidence="1 2">
    <name type="scientific">Azospirillum baldaniorum</name>
    <dbReference type="NCBI Taxonomy" id="1064539"/>
    <lineage>
        <taxon>Bacteria</taxon>
        <taxon>Pseudomonadati</taxon>
        <taxon>Pseudomonadota</taxon>
        <taxon>Alphaproteobacteria</taxon>
        <taxon>Rhodospirillales</taxon>
        <taxon>Azospirillaceae</taxon>
        <taxon>Azospirillum</taxon>
    </lineage>
</organism>
<dbReference type="AlphaFoldDB" id="A0A9P1K163"/>
<name>A0A9P1K163_9PROT</name>
<protein>
    <submittedName>
        <fullName evidence="1">Uncharacterized protein</fullName>
    </submittedName>
</protein>
<dbReference type="Proteomes" id="UP000007319">
    <property type="component" value="Plasmid AZOBR_p4"/>
</dbReference>
<keyword evidence="2" id="KW-1185">Reference proteome</keyword>
<dbReference type="EMBL" id="HE577331">
    <property type="protein sequence ID" value="CCD03631.1"/>
    <property type="molecule type" value="Genomic_DNA"/>
</dbReference>
<evidence type="ECO:0000313" key="2">
    <source>
        <dbReference type="Proteomes" id="UP000007319"/>
    </source>
</evidence>
<keyword evidence="1" id="KW-0614">Plasmid</keyword>
<dbReference type="KEGG" id="abs:AZOBR_p470047"/>